<evidence type="ECO:0000313" key="2">
    <source>
        <dbReference type="EMBL" id="SDP30492.1"/>
    </source>
</evidence>
<feature type="region of interest" description="Disordered" evidence="1">
    <location>
        <begin position="80"/>
        <end position="105"/>
    </location>
</feature>
<protein>
    <recommendedName>
        <fullName evidence="4">Lipoprotein</fullName>
    </recommendedName>
</protein>
<accession>A0A1H0RM17</accession>
<evidence type="ECO:0008006" key="4">
    <source>
        <dbReference type="Google" id="ProtNLM"/>
    </source>
</evidence>
<organism evidence="2 3">
    <name type="scientific">Ectopseudomonas guguanensis</name>
    <dbReference type="NCBI Taxonomy" id="1198456"/>
    <lineage>
        <taxon>Bacteria</taxon>
        <taxon>Pseudomonadati</taxon>
        <taxon>Pseudomonadota</taxon>
        <taxon>Gammaproteobacteria</taxon>
        <taxon>Pseudomonadales</taxon>
        <taxon>Pseudomonadaceae</taxon>
        <taxon>Ectopseudomonas</taxon>
    </lineage>
</organism>
<dbReference type="GeneID" id="300930979"/>
<dbReference type="EMBL" id="FNJJ01000003">
    <property type="protein sequence ID" value="SDP30492.1"/>
    <property type="molecule type" value="Genomic_DNA"/>
</dbReference>
<dbReference type="AlphaFoldDB" id="A0A1H0RM17"/>
<dbReference type="Proteomes" id="UP000199460">
    <property type="component" value="Unassembled WGS sequence"/>
</dbReference>
<feature type="compositionally biased region" description="Basic and acidic residues" evidence="1">
    <location>
        <begin position="86"/>
        <end position="97"/>
    </location>
</feature>
<keyword evidence="3" id="KW-1185">Reference proteome</keyword>
<proteinExistence type="predicted"/>
<reference evidence="3" key="1">
    <citation type="submission" date="2016-10" db="EMBL/GenBank/DDBJ databases">
        <authorList>
            <person name="Varghese N."/>
            <person name="Submissions S."/>
        </authorList>
    </citation>
    <scope>NUCLEOTIDE SEQUENCE [LARGE SCALE GENOMIC DNA]</scope>
    <source>
        <strain evidence="3">JCM 18416</strain>
    </source>
</reference>
<dbReference type="RefSeq" id="WP_090428836.1">
    <property type="nucleotide sequence ID" value="NZ_FNJJ01000003.1"/>
</dbReference>
<name>A0A1H0RM17_9GAMM</name>
<sequence length="116" mass="12909">MSRSHLAVCGVLVLALGGCQSLREEMLAANYPPTFVDGFEAGCSSGRSAAGPLGRYAKDVACYLSDPLYHQGWDDGFSQCESSQQDDTRWESADQKRRDRQWRHHVDQAMARALTR</sequence>
<evidence type="ECO:0000256" key="1">
    <source>
        <dbReference type="SAM" id="MobiDB-lite"/>
    </source>
</evidence>
<gene>
    <name evidence="2" type="ORF">SAMN05216213_103294</name>
</gene>
<evidence type="ECO:0000313" key="3">
    <source>
        <dbReference type="Proteomes" id="UP000199460"/>
    </source>
</evidence>
<dbReference type="OrthoDB" id="5540985at2"/>
<dbReference type="PROSITE" id="PS51257">
    <property type="entry name" value="PROKAR_LIPOPROTEIN"/>
    <property type="match status" value="1"/>
</dbReference>